<protein>
    <recommendedName>
        <fullName evidence="11">Amino acid permease/ SLC12A domain-containing protein</fullName>
    </recommendedName>
</protein>
<dbReference type="Gene3D" id="1.20.1740.10">
    <property type="entry name" value="Amino acid/polyamine transporter I"/>
    <property type="match status" value="1"/>
</dbReference>
<feature type="transmembrane region" description="Helical" evidence="9">
    <location>
        <begin position="171"/>
        <end position="194"/>
    </location>
</feature>
<dbReference type="GO" id="GO:0015203">
    <property type="term" value="F:polyamine transmembrane transporter activity"/>
    <property type="evidence" value="ECO:0007669"/>
    <property type="project" value="UniProtKB-ARBA"/>
</dbReference>
<evidence type="ECO:0000256" key="3">
    <source>
        <dbReference type="ARBA" id="ARBA00022475"/>
    </source>
</evidence>
<dbReference type="AlphaFoldDB" id="A0A5K0YEV6"/>
<keyword evidence="7 9" id="KW-0472">Membrane</keyword>
<dbReference type="GO" id="GO:0005886">
    <property type="term" value="C:plasma membrane"/>
    <property type="evidence" value="ECO:0007669"/>
    <property type="project" value="UniProtKB-SubCell"/>
</dbReference>
<keyword evidence="5" id="KW-0769">Symport</keyword>
<keyword evidence="6 9" id="KW-1133">Transmembrane helix</keyword>
<sequence length="490" mass="54740">MEKKKSFSMEKYLGKDFDETFGEVPKLQTYRKITLLPLVFLIYYEVSGGPFGIEDSVRAGGPLLALLGILVFPIVWSIPEALVTAELGTMFPENGGHVVWVSSALGPFWGFQEGWMKWLSGVIDNALYPVLFLDYLKSEVPFLGEGLPRMLAVLLLTVALTYMTYRGLNIVGWTAIVVGVLSIVPFVVMGILAIPKIKSNRWLMVDISDVDWELYLNTLFWNLNYWGSISTLAGEVKDAKRTLPKALFYALILVIFGYFIPLLTGIGAVLHDRESWTDGYFSDIAMMLGGAWLWWWIQGASALSNMGMFIAEMSSNSFQLLGMAERGMLPEVFSRRSFHGTPTVGILFSVSGIVFLSWLSFQEIIAAENYLYCFGMILEFVAFMSLRVEYPTATRPYKIPVGTVGAVLLCIAPTALIFVVLAIAPLKVIAVSVFAVLFGFVLYPYLEYMNRKKVLKFSVATDFFDLHAMDNEGAESNIERTGLLSVHGRR</sequence>
<keyword evidence="4 9" id="KW-0812">Transmembrane</keyword>
<evidence type="ECO:0000256" key="4">
    <source>
        <dbReference type="ARBA" id="ARBA00022692"/>
    </source>
</evidence>
<evidence type="ECO:0000256" key="1">
    <source>
        <dbReference type="ARBA" id="ARBA00004651"/>
    </source>
</evidence>
<organism evidence="10">
    <name type="scientific">Nymphaea colorata</name>
    <name type="common">pocket water lily</name>
    <dbReference type="NCBI Taxonomy" id="210225"/>
    <lineage>
        <taxon>Eukaryota</taxon>
        <taxon>Viridiplantae</taxon>
        <taxon>Streptophyta</taxon>
        <taxon>Embryophyta</taxon>
        <taxon>Tracheophyta</taxon>
        <taxon>Spermatophyta</taxon>
        <taxon>Magnoliopsida</taxon>
        <taxon>Nymphaeales</taxon>
        <taxon>Nymphaeaceae</taxon>
        <taxon>Nymphaea</taxon>
    </lineage>
</organism>
<evidence type="ECO:0000313" key="10">
    <source>
        <dbReference type="EMBL" id="VVV75584.1"/>
    </source>
</evidence>
<dbReference type="InterPro" id="IPR044566">
    <property type="entry name" value="RMV1-like"/>
</dbReference>
<feature type="transmembrane region" description="Helical" evidence="9">
    <location>
        <begin position="59"/>
        <end position="78"/>
    </location>
</feature>
<dbReference type="PANTHER" id="PTHR45826:SF2">
    <property type="entry name" value="AMINO ACID TRANSPORTER"/>
    <property type="match status" value="1"/>
</dbReference>
<dbReference type="InterPro" id="IPR002293">
    <property type="entry name" value="AA/rel_permease1"/>
</dbReference>
<name>A0A5K0YEV6_9MAGN</name>
<dbReference type="PANTHER" id="PTHR45826">
    <property type="entry name" value="POLYAMINE TRANSPORTER PUT1"/>
    <property type="match status" value="1"/>
</dbReference>
<feature type="transmembrane region" description="Helical" evidence="9">
    <location>
        <begin position="247"/>
        <end position="271"/>
    </location>
</feature>
<evidence type="ECO:0000256" key="9">
    <source>
        <dbReference type="SAM" id="Phobius"/>
    </source>
</evidence>
<comment type="similarity">
    <text evidence="8">Belongs to the amino acid-polyamine-organocation (APC) superfamily. Polyamine:cation symporter (PHS) (TC 2.A.3.12) family.</text>
</comment>
<evidence type="ECO:0008006" key="11">
    <source>
        <dbReference type="Google" id="ProtNLM"/>
    </source>
</evidence>
<feature type="transmembrane region" description="Helical" evidence="9">
    <location>
        <begin position="343"/>
        <end position="361"/>
    </location>
</feature>
<keyword evidence="2" id="KW-0813">Transport</keyword>
<proteinExistence type="inferred from homology"/>
<evidence type="ECO:0000256" key="8">
    <source>
        <dbReference type="ARBA" id="ARBA00024041"/>
    </source>
</evidence>
<feature type="transmembrane region" description="Helical" evidence="9">
    <location>
        <begin position="399"/>
        <end position="423"/>
    </location>
</feature>
<dbReference type="GO" id="GO:0015293">
    <property type="term" value="F:symporter activity"/>
    <property type="evidence" value="ECO:0007669"/>
    <property type="project" value="UniProtKB-KW"/>
</dbReference>
<evidence type="ECO:0000256" key="7">
    <source>
        <dbReference type="ARBA" id="ARBA00023136"/>
    </source>
</evidence>
<feature type="transmembrane region" description="Helical" evidence="9">
    <location>
        <begin position="367"/>
        <end position="387"/>
    </location>
</feature>
<dbReference type="EMBL" id="LR721777">
    <property type="protein sequence ID" value="VVV75584.1"/>
    <property type="molecule type" value="Genomic_DNA"/>
</dbReference>
<reference evidence="10" key="1">
    <citation type="submission" date="2019-09" db="EMBL/GenBank/DDBJ databases">
        <authorList>
            <person name="Zhang L."/>
        </authorList>
    </citation>
    <scope>NUCLEOTIDE SEQUENCE</scope>
</reference>
<dbReference type="PIRSF" id="PIRSF006060">
    <property type="entry name" value="AA_transporter"/>
    <property type="match status" value="1"/>
</dbReference>
<keyword evidence="3" id="KW-1003">Cell membrane</keyword>
<evidence type="ECO:0000256" key="2">
    <source>
        <dbReference type="ARBA" id="ARBA00022448"/>
    </source>
</evidence>
<dbReference type="Pfam" id="PF13520">
    <property type="entry name" value="AA_permease_2"/>
    <property type="match status" value="1"/>
</dbReference>
<accession>A0A5K0YEV6</accession>
<evidence type="ECO:0000256" key="5">
    <source>
        <dbReference type="ARBA" id="ARBA00022847"/>
    </source>
</evidence>
<comment type="subcellular location">
    <subcellularLocation>
        <location evidence="1">Cell membrane</location>
        <topology evidence="1">Multi-pass membrane protein</topology>
    </subcellularLocation>
</comment>
<gene>
    <name evidence="10" type="ORF">NYM_LOCUS9000</name>
</gene>
<evidence type="ECO:0000256" key="6">
    <source>
        <dbReference type="ARBA" id="ARBA00022989"/>
    </source>
</evidence>
<dbReference type="FunFam" id="1.20.1740.10:FF:000041">
    <property type="entry name" value="Amino acid permease, putative"/>
    <property type="match status" value="1"/>
</dbReference>
<feature type="transmembrane region" description="Helical" evidence="9">
    <location>
        <begin position="429"/>
        <end position="446"/>
    </location>
</feature>
<feature type="transmembrane region" description="Helical" evidence="9">
    <location>
        <begin position="291"/>
        <end position="311"/>
    </location>
</feature>